<dbReference type="Pfam" id="PF13812">
    <property type="entry name" value="PPR_3"/>
    <property type="match status" value="1"/>
</dbReference>
<dbReference type="InterPro" id="IPR002885">
    <property type="entry name" value="PPR_rpt"/>
</dbReference>
<dbReference type="AlphaFoldDB" id="A0AA36J8I3"/>
<evidence type="ECO:0000256" key="2">
    <source>
        <dbReference type="PROSITE-ProRule" id="PRU00708"/>
    </source>
</evidence>
<comment type="caution">
    <text evidence="3">The sequence shown here is derived from an EMBL/GenBank/DDBJ whole genome shotgun (WGS) entry which is preliminary data.</text>
</comment>
<dbReference type="PROSITE" id="PS51375">
    <property type="entry name" value="PPR"/>
    <property type="match status" value="4"/>
</dbReference>
<feature type="repeat" description="PPR" evidence="2">
    <location>
        <begin position="159"/>
        <end position="193"/>
    </location>
</feature>
<feature type="repeat" description="PPR" evidence="2">
    <location>
        <begin position="258"/>
        <end position="292"/>
    </location>
</feature>
<evidence type="ECO:0008006" key="5">
    <source>
        <dbReference type="Google" id="ProtNLM"/>
    </source>
</evidence>
<dbReference type="InterPro" id="IPR011990">
    <property type="entry name" value="TPR-like_helical_dom_sf"/>
</dbReference>
<feature type="repeat" description="PPR" evidence="2">
    <location>
        <begin position="460"/>
        <end position="494"/>
    </location>
</feature>
<dbReference type="EMBL" id="CAUJNA010003396">
    <property type="protein sequence ID" value="CAJ1401052.1"/>
    <property type="molecule type" value="Genomic_DNA"/>
</dbReference>
<protein>
    <recommendedName>
        <fullName evidence="5">Pentatricopeptide repeat-containing protein, chloroplastic</fullName>
    </recommendedName>
</protein>
<reference evidence="3" key="1">
    <citation type="submission" date="2023-08" db="EMBL/GenBank/DDBJ databases">
        <authorList>
            <person name="Chen Y."/>
            <person name="Shah S."/>
            <person name="Dougan E. K."/>
            <person name="Thang M."/>
            <person name="Chan C."/>
        </authorList>
    </citation>
    <scope>NUCLEOTIDE SEQUENCE</scope>
</reference>
<proteinExistence type="predicted"/>
<dbReference type="Gene3D" id="1.25.40.10">
    <property type="entry name" value="Tetratricopeptide repeat domain"/>
    <property type="match status" value="4"/>
</dbReference>
<gene>
    <name evidence="3" type="ORF">EVOR1521_LOCUS24270</name>
</gene>
<sequence length="522" mass="56692">MNRELFAALALDGNSEEEARVLFQPVLQRWRTQPRLATSGLRALARFPNTGPQAALRLLRAMGRQRLEVNGFHLSAAMAGGDWQVSLFLLADFVEGSDVKARNAAMASCEKASAWQAACLLLEADVISYNTCISSCAKGSEWRSGLQLLEEMRAILAPDLVTYNSALLACGRAGQWTAAVALLEDLTRAQLQADGFTFPALISACEERWEVALLFLKEQSSPSELSWNAAISACDKGLQWQRALALLAAMPRARLRGDVVSFNSALSACSRCEQWITAVQLLREMMQDRLSDAVSYGAVMMGLQWREALEMLAHLRPMDLSEVSCGACITACGRSRRWREAVALLLSMPLLRLEPSVGASNAAISACEQEWEIALELLRTHAHGLSDLRLASAMRACSEGSQWRSALAFAAALAANGADGEGKRGLVAWGGLITACEKGEQWQLAIHFLGDMLQQQVFPDLIACNAAISACEKAARWQPALSVLQQIVELRLCPNETSFNAALSACDRAMRQAGSQKLVGGF</sequence>
<keyword evidence="4" id="KW-1185">Reference proteome</keyword>
<dbReference type="NCBIfam" id="TIGR00756">
    <property type="entry name" value="PPR"/>
    <property type="match status" value="1"/>
</dbReference>
<dbReference type="PANTHER" id="PTHR47447">
    <property type="entry name" value="OS03G0856100 PROTEIN"/>
    <property type="match status" value="1"/>
</dbReference>
<accession>A0AA36J8I3</accession>
<dbReference type="Pfam" id="PF01535">
    <property type="entry name" value="PPR"/>
    <property type="match status" value="4"/>
</dbReference>
<evidence type="ECO:0000256" key="1">
    <source>
        <dbReference type="ARBA" id="ARBA00022737"/>
    </source>
</evidence>
<evidence type="ECO:0000313" key="4">
    <source>
        <dbReference type="Proteomes" id="UP001178507"/>
    </source>
</evidence>
<dbReference type="PANTHER" id="PTHR47447:SF17">
    <property type="entry name" value="OS12G0638900 PROTEIN"/>
    <property type="match status" value="1"/>
</dbReference>
<name>A0AA36J8I3_9DINO</name>
<organism evidence="3 4">
    <name type="scientific">Effrenium voratum</name>
    <dbReference type="NCBI Taxonomy" id="2562239"/>
    <lineage>
        <taxon>Eukaryota</taxon>
        <taxon>Sar</taxon>
        <taxon>Alveolata</taxon>
        <taxon>Dinophyceae</taxon>
        <taxon>Suessiales</taxon>
        <taxon>Symbiodiniaceae</taxon>
        <taxon>Effrenium</taxon>
    </lineage>
</organism>
<feature type="repeat" description="PPR" evidence="2">
    <location>
        <begin position="125"/>
        <end position="155"/>
    </location>
</feature>
<evidence type="ECO:0000313" key="3">
    <source>
        <dbReference type="EMBL" id="CAJ1401052.1"/>
    </source>
</evidence>
<dbReference type="Proteomes" id="UP001178507">
    <property type="component" value="Unassembled WGS sequence"/>
</dbReference>
<keyword evidence="1" id="KW-0677">Repeat</keyword>